<proteinExistence type="predicted"/>
<feature type="region of interest" description="Disordered" evidence="4">
    <location>
        <begin position="1345"/>
        <end position="1374"/>
    </location>
</feature>
<feature type="compositionally biased region" description="Low complexity" evidence="4">
    <location>
        <begin position="969"/>
        <end position="989"/>
    </location>
</feature>
<feature type="compositionally biased region" description="Polar residues" evidence="4">
    <location>
        <begin position="868"/>
        <end position="888"/>
    </location>
</feature>
<feature type="region of interest" description="Disordered" evidence="4">
    <location>
        <begin position="1"/>
        <end position="96"/>
    </location>
</feature>
<keyword evidence="1" id="KW-0805">Transcription regulation</keyword>
<feature type="compositionally biased region" description="Basic and acidic residues" evidence="4">
    <location>
        <begin position="29"/>
        <end position="40"/>
    </location>
</feature>
<accession>A0AA88Y2S7</accession>
<feature type="compositionally biased region" description="Polar residues" evidence="4">
    <location>
        <begin position="54"/>
        <end position="66"/>
    </location>
</feature>
<evidence type="ECO:0008006" key="7">
    <source>
        <dbReference type="Google" id="ProtNLM"/>
    </source>
</evidence>
<feature type="compositionally biased region" description="Polar residues" evidence="4">
    <location>
        <begin position="802"/>
        <end position="817"/>
    </location>
</feature>
<feature type="region of interest" description="Disordered" evidence="4">
    <location>
        <begin position="1197"/>
        <end position="1222"/>
    </location>
</feature>
<dbReference type="GO" id="GO:0003712">
    <property type="term" value="F:transcription coregulator activity"/>
    <property type="evidence" value="ECO:0007669"/>
    <property type="project" value="TreeGrafter"/>
</dbReference>
<feature type="compositionally biased region" description="Acidic residues" evidence="4">
    <location>
        <begin position="128"/>
        <end position="143"/>
    </location>
</feature>
<dbReference type="GO" id="GO:0005634">
    <property type="term" value="C:nucleus"/>
    <property type="evidence" value="ECO:0007669"/>
    <property type="project" value="TreeGrafter"/>
</dbReference>
<feature type="region of interest" description="Disordered" evidence="4">
    <location>
        <begin position="1278"/>
        <end position="1327"/>
    </location>
</feature>
<keyword evidence="2" id="KW-0804">Transcription</keyword>
<feature type="compositionally biased region" description="Basic and acidic residues" evidence="4">
    <location>
        <begin position="77"/>
        <end position="90"/>
    </location>
</feature>
<organism evidence="5 6">
    <name type="scientific">Pinctada imbricata</name>
    <name type="common">Atlantic pearl-oyster</name>
    <name type="synonym">Pinctada martensii</name>
    <dbReference type="NCBI Taxonomy" id="66713"/>
    <lineage>
        <taxon>Eukaryota</taxon>
        <taxon>Metazoa</taxon>
        <taxon>Spiralia</taxon>
        <taxon>Lophotrochozoa</taxon>
        <taxon>Mollusca</taxon>
        <taxon>Bivalvia</taxon>
        <taxon>Autobranchia</taxon>
        <taxon>Pteriomorphia</taxon>
        <taxon>Pterioida</taxon>
        <taxon>Pterioidea</taxon>
        <taxon>Pteriidae</taxon>
        <taxon>Pinctada</taxon>
    </lineage>
</organism>
<dbReference type="GO" id="GO:0006355">
    <property type="term" value="P:regulation of DNA-templated transcription"/>
    <property type="evidence" value="ECO:0007669"/>
    <property type="project" value="TreeGrafter"/>
</dbReference>
<reference evidence="5" key="1">
    <citation type="submission" date="2019-08" db="EMBL/GenBank/DDBJ databases">
        <title>The improved chromosome-level genome for the pearl oyster Pinctada fucata martensii using PacBio sequencing and Hi-C.</title>
        <authorList>
            <person name="Zheng Z."/>
        </authorList>
    </citation>
    <scope>NUCLEOTIDE SEQUENCE</scope>
    <source>
        <strain evidence="5">ZZ-2019</strain>
        <tissue evidence="5">Adductor muscle</tissue>
    </source>
</reference>
<feature type="compositionally biased region" description="Polar residues" evidence="4">
    <location>
        <begin position="959"/>
        <end position="968"/>
    </location>
</feature>
<dbReference type="PANTHER" id="PTHR16088:SF3">
    <property type="entry name" value="GON-4-LIKE PROTEIN"/>
    <property type="match status" value="1"/>
</dbReference>
<feature type="region of interest" description="Disordered" evidence="4">
    <location>
        <begin position="868"/>
        <end position="889"/>
    </location>
</feature>
<feature type="region of interest" description="Disordered" evidence="4">
    <location>
        <begin position="253"/>
        <end position="325"/>
    </location>
</feature>
<evidence type="ECO:0000256" key="4">
    <source>
        <dbReference type="SAM" id="MobiDB-lite"/>
    </source>
</evidence>
<protein>
    <recommendedName>
        <fullName evidence="7">GON-4-like protein</fullName>
    </recommendedName>
</protein>
<dbReference type="InterPro" id="IPR052435">
    <property type="entry name" value="YY1-Transcr_Regul"/>
</dbReference>
<evidence type="ECO:0000313" key="5">
    <source>
        <dbReference type="EMBL" id="KAK3097280.1"/>
    </source>
</evidence>
<evidence type="ECO:0000256" key="1">
    <source>
        <dbReference type="ARBA" id="ARBA00023015"/>
    </source>
</evidence>
<feature type="region of interest" description="Disordered" evidence="4">
    <location>
        <begin position="121"/>
        <end position="143"/>
    </location>
</feature>
<sequence>MSTKKDTTFEKGDKTTSQLQNLSEENEEKDQIKENEKKDDDIDGSDSDLEHLSRQLTLLNEESGSIATPIHKSNQQKHQEMVKKEREGVKKRNSPYKSPAKEIWFLSGKRHQEKSKVNLLIFTRQEPEGDLENSDSDSDDEDRWQIMEDSETEIDKALEDRAQKNHLTARNVKSILHQVITNEDVVAMVRNTLMKDQGEEIEPGQAVYEPKMTRSKVKQTIEENGQVLHPWPLTPLKKKQQKKTFLDMELTDSEADSDADFDPTLQPSSLSDEDSESLASSHLSEFGSPSTPATPRSTAASVSDLDKTPSIRGEGDQVILSPMGPPSTPFAHKKSLGRKFQEAMAENDRVQEEENIARRTRSKVSLEDTSILDLEANFVPPDFTPDMYDTECYLEDDIYRGFLTSLIKPPENENTNDTVDDEENDPEFNILDELDKLDKIKEVTKKDREKDEMRNDRGVQVSKKEMNQLMDELFQFYEETADWEEEDNEDVKRNVTITKNQLKKKWSETGYDSTSEDLTNIMCTSQRQQLADQMRKHVQLLTQTFILASGNPDQYCTIAKSSQVLLNELHTFKVQNSTFMTSNSAYCASNLDDATELVNEDREWDSTLSQKTKSRFDPNLAKVLPELSPQQKDLIWKSSVFIYPELLPSFSYLRQKAAPQRVVFTESEDNLIALGLEQFSAFPLYKNLIQKFLLPVKTPEQIKIRIKNLACAKATDNAVKFYKTKKRLPPFPRFTGKFDTEDMTAPRHQNIHSLPHWCKEMKIEEILGVREDGSDVHGIIQRSRSVPLVTADKIVMEEEKSNSAPATPLTQSSSMGNRPTPGLAARKLITDTPSGLFSSPVIYTPIKTPVQTPDVLVTPECQISDQNLSKKTSIDAQDTKSSSRTSLNFGDDLPPLVTAVSNPSKNSVSVNEVEGSLLNLEDFMPDENNQSNEAMLSMDTKGSVKETSSEMMPEKATSQKDSVTSENLSNSNRTVNSTSNSITITPNQTVHSNTEPLNTNASQKVHSFSASPTTTSSPVKNVLSLTQSGSKLIMSIAESDRHMDSQSSIVVCDDNRIVDSPAAPPSHIIAQSEDAQRNIEPCDGTESQEIKNSDDLNMSNDESAVASPACAADTSMTDVGATNSTINPVADSEILHDKVTQSNSAVCLTKGATIVPSEVKLPALDNIPPVKSALEIVASYAKYMVSPTKNVTLCQRSQETTPKKKTPTRYRPLAPKPITSPIRPVRPIFEKKSPRRQQLQRKAQAICPKGLVVKTAISPSKKAADIIMNKVLRRGNRRILPKPPHMPSPQLTIRTRSSSRRQLEMTNHETDEENMETNSECDTVGDSEYLSDDVLDDVDKYDTKDHKSFRHHRLSESGRSVESDDLQSDNDDSQIEDNDEELMADLMTASTTIGFSQKKPSINKYKRRKEIALSLVAPNIIEDDPLADDRDTSFAQAYLAMARDTLKNDLGVYEQFLRVLCELGKGEQSPVKVWYIYITILDNSYH</sequence>
<name>A0AA88Y2S7_PINIB</name>
<feature type="compositionally biased region" description="Basic and acidic residues" evidence="4">
    <location>
        <begin position="1"/>
        <end position="14"/>
    </location>
</feature>
<evidence type="ECO:0000313" key="6">
    <source>
        <dbReference type="Proteomes" id="UP001186944"/>
    </source>
</evidence>
<feature type="compositionally biased region" description="Polar residues" evidence="4">
    <location>
        <begin position="287"/>
        <end position="301"/>
    </location>
</feature>
<feature type="compositionally biased region" description="Polar residues" evidence="4">
    <location>
        <begin position="990"/>
        <end position="1010"/>
    </location>
</feature>
<feature type="compositionally biased region" description="Basic and acidic residues" evidence="4">
    <location>
        <begin position="304"/>
        <end position="315"/>
    </location>
</feature>
<dbReference type="EMBL" id="VSWD01000007">
    <property type="protein sequence ID" value="KAK3097280.1"/>
    <property type="molecule type" value="Genomic_DNA"/>
</dbReference>
<evidence type="ECO:0000256" key="2">
    <source>
        <dbReference type="ARBA" id="ARBA00023163"/>
    </source>
</evidence>
<evidence type="ECO:0000256" key="3">
    <source>
        <dbReference type="ARBA" id="ARBA00023242"/>
    </source>
</evidence>
<gene>
    <name evidence="5" type="ORF">FSP39_008314</name>
</gene>
<feature type="region of interest" description="Disordered" evidence="4">
    <location>
        <begin position="937"/>
        <end position="1020"/>
    </location>
</feature>
<comment type="caution">
    <text evidence="5">The sequence shown here is derived from an EMBL/GenBank/DDBJ whole genome shotgun (WGS) entry which is preliminary data.</text>
</comment>
<dbReference type="PANTHER" id="PTHR16088">
    <property type="entry name" value="YY1 ASSOCIATED PROTEIN-RELATED"/>
    <property type="match status" value="1"/>
</dbReference>
<feature type="compositionally biased region" description="Acidic residues" evidence="4">
    <location>
        <begin position="1363"/>
        <end position="1374"/>
    </location>
</feature>
<keyword evidence="6" id="KW-1185">Reference proteome</keyword>
<dbReference type="Proteomes" id="UP001186944">
    <property type="component" value="Unassembled WGS sequence"/>
</dbReference>
<feature type="region of interest" description="Disordered" evidence="4">
    <location>
        <begin position="797"/>
        <end position="824"/>
    </location>
</feature>
<keyword evidence="3" id="KW-0539">Nucleus</keyword>